<protein>
    <submittedName>
        <fullName evidence="1">Sterol 3-beta-glucosyltransferase</fullName>
    </submittedName>
</protein>
<sequence>MITLSATYRLGIHPVALPCPSNILASNQQAEELRHHNVPLIVPVSPVALGEQVATLADKGMKLTDFIFLRQGSCQLDAEVSDFIARAKQDRRKVVAMTFSSMPVGERRMLEIASAICRRCHTPDEGRKPVVIALVSGQPPEETNIPDIQRLEEKQRLLVLRRPVDFGALFPKVDAAILHGGLGVTSEALLAGIPVVTSGILLMDQRYWAARIHELGSGCEVARLELSWDLGSLDEGHYASSVPAGPMAPVAAASTEDEDVSFQVSLMNGANATITCKPADKLQSLHGRISEALEGVGCRSPLCYFRSTQESPQLLAGHTEAAEVAGAEIRVVVQAEPIWCSEKCFRRAASFNELPGYLDDQWEEERLRFFTCGVFELHKHFHSNHGSMPAEDCLEKENYLVATGEWELDGEDVLLIGMQKIFGRSSGQCVTKSFRRKCRKRDLLFSPSWIVTSIGSEGEVIPEYYRGSIECIDRNVVREPVDW</sequence>
<keyword evidence="2" id="KW-1185">Reference proteome</keyword>
<keyword evidence="1" id="KW-0808">Transferase</keyword>
<name>A0A1Q9ELT4_SYMMI</name>
<reference evidence="1 2" key="1">
    <citation type="submission" date="2016-02" db="EMBL/GenBank/DDBJ databases">
        <title>Genome analysis of coral dinoflagellate symbionts highlights evolutionary adaptations to a symbiotic lifestyle.</title>
        <authorList>
            <person name="Aranda M."/>
            <person name="Li Y."/>
            <person name="Liew Y.J."/>
            <person name="Baumgarten S."/>
            <person name="Simakov O."/>
            <person name="Wilson M."/>
            <person name="Piel J."/>
            <person name="Ashoor H."/>
            <person name="Bougouffa S."/>
            <person name="Bajic V.B."/>
            <person name="Ryu T."/>
            <person name="Ravasi T."/>
            <person name="Bayer T."/>
            <person name="Micklem G."/>
            <person name="Kim H."/>
            <person name="Bhak J."/>
            <person name="Lajeunesse T.C."/>
            <person name="Voolstra C.R."/>
        </authorList>
    </citation>
    <scope>NUCLEOTIDE SEQUENCE [LARGE SCALE GENOMIC DNA]</scope>
    <source>
        <strain evidence="1 2">CCMP2467</strain>
    </source>
</reference>
<dbReference type="AlphaFoldDB" id="A0A1Q9ELT4"/>
<dbReference type="SUPFAM" id="SSF53756">
    <property type="entry name" value="UDP-Glycosyltransferase/glycogen phosphorylase"/>
    <property type="match status" value="1"/>
</dbReference>
<dbReference type="InterPro" id="IPR050426">
    <property type="entry name" value="Glycosyltransferase_28"/>
</dbReference>
<comment type="caution">
    <text evidence="1">The sequence shown here is derived from an EMBL/GenBank/DDBJ whole genome shotgun (WGS) entry which is preliminary data.</text>
</comment>
<dbReference type="GO" id="GO:0016740">
    <property type="term" value="F:transferase activity"/>
    <property type="evidence" value="ECO:0007669"/>
    <property type="project" value="UniProtKB-KW"/>
</dbReference>
<dbReference type="PANTHER" id="PTHR48050">
    <property type="entry name" value="STEROL 3-BETA-GLUCOSYLTRANSFERASE"/>
    <property type="match status" value="1"/>
</dbReference>
<evidence type="ECO:0000313" key="2">
    <source>
        <dbReference type="Proteomes" id="UP000186817"/>
    </source>
</evidence>
<dbReference type="EMBL" id="LSRX01000118">
    <property type="protein sequence ID" value="OLQ08413.1"/>
    <property type="molecule type" value="Genomic_DNA"/>
</dbReference>
<accession>A0A1Q9ELT4</accession>
<gene>
    <name evidence="1" type="primary">ATG26</name>
    <name evidence="1" type="ORF">AK812_SmicGene8081</name>
</gene>
<dbReference type="PANTHER" id="PTHR48050:SF13">
    <property type="entry name" value="STEROL 3-BETA-GLUCOSYLTRANSFERASE UGT80A2"/>
    <property type="match status" value="1"/>
</dbReference>
<dbReference type="OrthoDB" id="418563at2759"/>
<organism evidence="1 2">
    <name type="scientific">Symbiodinium microadriaticum</name>
    <name type="common">Dinoflagellate</name>
    <name type="synonym">Zooxanthella microadriatica</name>
    <dbReference type="NCBI Taxonomy" id="2951"/>
    <lineage>
        <taxon>Eukaryota</taxon>
        <taxon>Sar</taxon>
        <taxon>Alveolata</taxon>
        <taxon>Dinophyceae</taxon>
        <taxon>Suessiales</taxon>
        <taxon>Symbiodiniaceae</taxon>
        <taxon>Symbiodinium</taxon>
    </lineage>
</organism>
<dbReference type="Proteomes" id="UP000186817">
    <property type="component" value="Unassembled WGS sequence"/>
</dbReference>
<proteinExistence type="predicted"/>
<dbReference type="Gene3D" id="3.40.50.2000">
    <property type="entry name" value="Glycogen Phosphorylase B"/>
    <property type="match status" value="2"/>
</dbReference>
<evidence type="ECO:0000313" key="1">
    <source>
        <dbReference type="EMBL" id="OLQ08413.1"/>
    </source>
</evidence>